<protein>
    <submittedName>
        <fullName evidence="1">Uncharacterized protein</fullName>
    </submittedName>
</protein>
<comment type="caution">
    <text evidence="1">The sequence shown here is derived from an EMBL/GenBank/DDBJ whole genome shotgun (WGS) entry which is preliminary data.</text>
</comment>
<accession>A0AAP0E296</accession>
<organism evidence="1 2">
    <name type="scientific">Stephania japonica</name>
    <dbReference type="NCBI Taxonomy" id="461633"/>
    <lineage>
        <taxon>Eukaryota</taxon>
        <taxon>Viridiplantae</taxon>
        <taxon>Streptophyta</taxon>
        <taxon>Embryophyta</taxon>
        <taxon>Tracheophyta</taxon>
        <taxon>Spermatophyta</taxon>
        <taxon>Magnoliopsida</taxon>
        <taxon>Ranunculales</taxon>
        <taxon>Menispermaceae</taxon>
        <taxon>Menispermoideae</taxon>
        <taxon>Cissampelideae</taxon>
        <taxon>Stephania</taxon>
    </lineage>
</organism>
<gene>
    <name evidence="1" type="ORF">Sjap_025712</name>
</gene>
<evidence type="ECO:0000313" key="1">
    <source>
        <dbReference type="EMBL" id="KAK9085301.1"/>
    </source>
</evidence>
<keyword evidence="2" id="KW-1185">Reference proteome</keyword>
<reference evidence="1 2" key="1">
    <citation type="submission" date="2024-01" db="EMBL/GenBank/DDBJ databases">
        <title>Genome assemblies of Stephania.</title>
        <authorList>
            <person name="Yang L."/>
        </authorList>
    </citation>
    <scope>NUCLEOTIDE SEQUENCE [LARGE SCALE GENOMIC DNA]</scope>
    <source>
        <strain evidence="1">QJT</strain>
        <tissue evidence="1">Leaf</tissue>
    </source>
</reference>
<proteinExistence type="predicted"/>
<dbReference type="Proteomes" id="UP001417504">
    <property type="component" value="Unassembled WGS sequence"/>
</dbReference>
<dbReference type="AlphaFoldDB" id="A0AAP0E296"/>
<sequence length="73" mass="8293">MLRFDGCVAATTELKLLRCMGGFTGHRIASKLSQEENTRFQMSYNLSDHSVFHFVLALLSASYCKQFSISRIK</sequence>
<name>A0AAP0E296_9MAGN</name>
<dbReference type="EMBL" id="JBBNAE010000011">
    <property type="protein sequence ID" value="KAK9085301.1"/>
    <property type="molecule type" value="Genomic_DNA"/>
</dbReference>
<evidence type="ECO:0000313" key="2">
    <source>
        <dbReference type="Proteomes" id="UP001417504"/>
    </source>
</evidence>